<reference evidence="4" key="1">
    <citation type="submission" date="2024-07" db="EMBL/GenBank/DDBJ databases">
        <title>Identification and characteristics of an arsenic-resistant bacterial isolate, which belongs to a novel species.</title>
        <authorList>
            <person name="Juszczyk A."/>
            <person name="Kowalczyk A."/>
            <person name="Was K."/>
            <person name="Kosowicz W."/>
            <person name="Budzyn A."/>
            <person name="Latowski D."/>
        </authorList>
    </citation>
    <scope>NUCLEOTIDE SEQUENCE</scope>
    <source>
        <strain evidence="4">As8PL</strain>
    </source>
</reference>
<evidence type="ECO:0000259" key="3">
    <source>
        <dbReference type="SMART" id="SM00642"/>
    </source>
</evidence>
<dbReference type="Gene3D" id="2.60.40.10">
    <property type="entry name" value="Immunoglobulins"/>
    <property type="match status" value="1"/>
</dbReference>
<dbReference type="RefSeq" id="WP_368503726.1">
    <property type="nucleotide sequence ID" value="NZ_CP162551.1"/>
</dbReference>
<dbReference type="EC" id="3.2.1.-" evidence="4"/>
<dbReference type="Pfam" id="PF02903">
    <property type="entry name" value="Alpha-amylase_N"/>
    <property type="match status" value="1"/>
</dbReference>
<feature type="domain" description="Glycosyl hydrolase family 13 catalytic" evidence="3">
    <location>
        <begin position="139"/>
        <end position="497"/>
    </location>
</feature>
<dbReference type="InterPro" id="IPR013783">
    <property type="entry name" value="Ig-like_fold"/>
</dbReference>
<dbReference type="CDD" id="cd11338">
    <property type="entry name" value="AmyAc_CMD"/>
    <property type="match status" value="1"/>
</dbReference>
<dbReference type="CDD" id="cd02857">
    <property type="entry name" value="E_set_CDase_PDE_N"/>
    <property type="match status" value="1"/>
</dbReference>
<keyword evidence="1 4" id="KW-0378">Hydrolase</keyword>
<dbReference type="AlphaFoldDB" id="A0AB39BRA7"/>
<evidence type="ECO:0000256" key="1">
    <source>
        <dbReference type="ARBA" id="ARBA00022801"/>
    </source>
</evidence>
<accession>A0AB39BRA7</accession>
<dbReference type="InterPro" id="IPR045857">
    <property type="entry name" value="O16G_dom_2"/>
</dbReference>
<evidence type="ECO:0000313" key="4">
    <source>
        <dbReference type="EMBL" id="XDI36259.1"/>
    </source>
</evidence>
<protein>
    <submittedName>
        <fullName evidence="4">Glycoside hydrolase family 13 protein</fullName>
        <ecNumber evidence="4">3.2.1.-</ecNumber>
    </submittedName>
</protein>
<dbReference type="SUPFAM" id="SSF51445">
    <property type="entry name" value="(Trans)glycosidases"/>
    <property type="match status" value="1"/>
</dbReference>
<dbReference type="InterPro" id="IPR006047">
    <property type="entry name" value="GH13_cat_dom"/>
</dbReference>
<keyword evidence="2 4" id="KW-0326">Glycosidase</keyword>
<dbReference type="InterPro" id="IPR017853">
    <property type="entry name" value="GH"/>
</dbReference>
<dbReference type="EMBL" id="CP162551">
    <property type="protein sequence ID" value="XDI36259.1"/>
    <property type="molecule type" value="Genomic_DNA"/>
</dbReference>
<evidence type="ECO:0000256" key="2">
    <source>
        <dbReference type="ARBA" id="ARBA00023295"/>
    </source>
</evidence>
<organism evidence="4">
    <name type="scientific">Alkalihalophilus sp. As8PL</name>
    <dbReference type="NCBI Taxonomy" id="3237103"/>
    <lineage>
        <taxon>Bacteria</taxon>
        <taxon>Bacillati</taxon>
        <taxon>Bacillota</taxon>
        <taxon>Bacilli</taxon>
        <taxon>Bacillales</taxon>
        <taxon>Bacillaceae</taxon>
        <taxon>Alkalihalophilus</taxon>
    </lineage>
</organism>
<dbReference type="Pfam" id="PF00128">
    <property type="entry name" value="Alpha-amylase"/>
    <property type="match status" value="1"/>
</dbReference>
<dbReference type="PANTHER" id="PTHR10357:SF210">
    <property type="entry name" value="MALTODEXTRIN GLUCOSIDASE"/>
    <property type="match status" value="1"/>
</dbReference>
<dbReference type="Gene3D" id="3.90.400.10">
    <property type="entry name" value="Oligo-1,6-glucosidase, Domain 2"/>
    <property type="match status" value="1"/>
</dbReference>
<sequence length="583" mass="68536">MFKEAVYHRPKNEFAYAYDDKTLHIRLRTKKDDIDDVELIHGDPYEWSDETGWIFQKERMRKTGSDDLFDYWFQEVIPPFRRLRYGFNLRSNEEELTYTERGFFNDSPRDPGFYFCFPFLNEADIFHPPEWVKDTVWYQIFPERFANGDPSTNPKDTLPWGSCEPTPTNFFGGDLKGIEDHLDYLKSLGITGIYLTPIFKAHSNHKYDTIDYMEIDPQFGDKKTFKLFVERCHAKGIRIMLDAVFNHSGFYFAPFQDVVEHGAESAYRDWFHIHEFPLKVDERPNYDAFAFVPSMPKLNTEHPEVKTYLLEVATYWIKEFDIDGWRLDVANEIDHAFWRDFRKEVKAIKPDAYILGEIWHDSMPWLVGDQFDAVMNYPITSAIVDYIGKKSMDKQTFIEQTTKLLHLYPKPVQEVAFNLLGSHDTPRILTLSDDQKDRVKLQALLQFAMPGTPCIYYGDEIGMQGDGDPGCRECMIWEDDKQDKDLFAYMQHIISLRTKYEAFGARGELRFIHTQSDSPLLVFLKYTKSQQILFILNPHDTDEKYHLPEEFNSQNNKELLTYTEHDPSQSITIAANQAKVFLI</sequence>
<dbReference type="SUPFAM" id="SSF51011">
    <property type="entry name" value="Glycosyl hydrolase domain"/>
    <property type="match status" value="1"/>
</dbReference>
<dbReference type="PANTHER" id="PTHR10357">
    <property type="entry name" value="ALPHA-AMYLASE FAMILY MEMBER"/>
    <property type="match status" value="1"/>
</dbReference>
<dbReference type="GO" id="GO:0004553">
    <property type="term" value="F:hydrolase activity, hydrolyzing O-glycosyl compounds"/>
    <property type="evidence" value="ECO:0007669"/>
    <property type="project" value="InterPro"/>
</dbReference>
<dbReference type="InterPro" id="IPR004185">
    <property type="entry name" value="Glyco_hydro_13_lg-like_dom"/>
</dbReference>
<dbReference type="SMART" id="SM00642">
    <property type="entry name" value="Aamy"/>
    <property type="match status" value="1"/>
</dbReference>
<dbReference type="Gene3D" id="3.20.20.80">
    <property type="entry name" value="Glycosidases"/>
    <property type="match status" value="1"/>
</dbReference>
<name>A0AB39BRA7_9BACI</name>
<proteinExistence type="predicted"/>
<dbReference type="GO" id="GO:0005975">
    <property type="term" value="P:carbohydrate metabolic process"/>
    <property type="evidence" value="ECO:0007669"/>
    <property type="project" value="InterPro"/>
</dbReference>
<dbReference type="InterPro" id="IPR013780">
    <property type="entry name" value="Glyco_hydro_b"/>
</dbReference>
<dbReference type="Gene3D" id="2.60.40.1180">
    <property type="entry name" value="Golgi alpha-mannosidase II"/>
    <property type="match status" value="1"/>
</dbReference>
<gene>
    <name evidence="4" type="ORF">AB3N04_16365</name>
</gene>